<sequence length="677" mass="70684">MSTETGTRAPSPTSDHSLALYRLMSKVHHGDKRVRKALSSGEAAMSYWPVDGHEAMSAGAMLALDDDDQLVTTYRGLGDVLAKGVDLPGYFAEILGRRAGLSRGKAGAMGIYDPAHGIAWTTGIVGAGPLIANGIALAAARRNTNQVVLVSFGDGATSIGYVHEAMNMAALWNLPVIFFCQNNAWAECTAQHRYTRTSRLSDRAQGYGMPGVTVDGADPHAVYDAVASAVARARSGQGPSFVEAVAYRLQGHYFGDAMGYADQDELAAKRADPPFTRFRQRLIADGVIADADLDAIDAEVAAEIDAAFTAAVASPPPDPAELTRDVFNANGSERSDMSRAAASGVPADRTGDTEEMGLVQAIHRTLDRAMAEDDSIVLLGEDIGDPSGGGMFKVTAGLSATYGEDRVLDTPIAESSIIGAAIGASLAGLRPVAELMFMDFLGVAMDQIANHAAKVRYLSGGRTGAPLVIRTMVGMGAGAQHSQAFEAWAMHTPGLKVVWPSTAADAAGLLNACLADDDPCLFIESMKLYYGGGKGPVPVADHVVPLGQADVKQQGSDVTVVTYGVMVHAALEAARELAEDGVSVEVVDLRTLVPLDVAAVLDSVRKTTRLVVAHESVGFCGPGAEIAATVGTELFGVLSAPIQRVAGTYTPVPRAATLEAACRPGAAQLVEAIRRIL</sequence>
<evidence type="ECO:0000256" key="5">
    <source>
        <dbReference type="ARBA" id="ARBA00022532"/>
    </source>
</evidence>
<dbReference type="AlphaFoldDB" id="A0A7I7K1P5"/>
<dbReference type="GO" id="GO:0004149">
    <property type="term" value="F:dihydrolipoyllysine-residue succinyltransferase activity"/>
    <property type="evidence" value="ECO:0007669"/>
    <property type="project" value="UniProtKB-EC"/>
</dbReference>
<dbReference type="EMBL" id="AP022563">
    <property type="protein sequence ID" value="BBX18070.1"/>
    <property type="molecule type" value="Genomic_DNA"/>
</dbReference>
<dbReference type="Gene3D" id="3.40.50.970">
    <property type="match status" value="2"/>
</dbReference>
<evidence type="ECO:0000256" key="8">
    <source>
        <dbReference type="ARBA" id="ARBA00023315"/>
    </source>
</evidence>
<dbReference type="EC" id="2.3.1.61" evidence="4"/>
<reference evidence="15 16" key="1">
    <citation type="journal article" date="2019" name="Emerg. Microbes Infect.">
        <title>Comprehensive subspecies identification of 175 nontuberculous mycobacteria species based on 7547 genomic profiles.</title>
        <authorList>
            <person name="Matsumoto Y."/>
            <person name="Kinjo T."/>
            <person name="Motooka D."/>
            <person name="Nabeya D."/>
            <person name="Jung N."/>
            <person name="Uechi K."/>
            <person name="Horii T."/>
            <person name="Iida T."/>
            <person name="Fujita J."/>
            <person name="Nakamura S."/>
        </authorList>
    </citation>
    <scope>NUCLEOTIDE SEQUENCE [LARGE SCALE GENOMIC DNA]</scope>
    <source>
        <strain evidence="15 16">JCM 6396</strain>
    </source>
</reference>
<dbReference type="OrthoDB" id="4009369at2"/>
<dbReference type="Gene3D" id="3.40.50.920">
    <property type="match status" value="1"/>
</dbReference>
<keyword evidence="5" id="KW-0816">Tricarboxylic acid cycle</keyword>
<dbReference type="PANTHER" id="PTHR43257">
    <property type="entry name" value="PYRUVATE DEHYDROGENASE E1 COMPONENT BETA SUBUNIT"/>
    <property type="match status" value="1"/>
</dbReference>
<dbReference type="InterPro" id="IPR009014">
    <property type="entry name" value="Transketo_C/PFOR_II"/>
</dbReference>
<evidence type="ECO:0000256" key="2">
    <source>
        <dbReference type="ARBA" id="ARBA00001964"/>
    </source>
</evidence>
<dbReference type="Proteomes" id="UP000467006">
    <property type="component" value="Chromosome"/>
</dbReference>
<dbReference type="Pfam" id="PF02779">
    <property type="entry name" value="Transket_pyr"/>
    <property type="match status" value="1"/>
</dbReference>
<dbReference type="EC" id="1.2.4.4" evidence="3"/>
<dbReference type="Pfam" id="PF02780">
    <property type="entry name" value="Transketolase_C"/>
    <property type="match status" value="1"/>
</dbReference>
<evidence type="ECO:0000256" key="9">
    <source>
        <dbReference type="ARBA" id="ARBA00051911"/>
    </source>
</evidence>
<evidence type="ECO:0000256" key="12">
    <source>
        <dbReference type="ARBA" id="ARBA00063870"/>
    </source>
</evidence>
<dbReference type="NCBIfam" id="NF006667">
    <property type="entry name" value="PRK09212.1"/>
    <property type="match status" value="1"/>
</dbReference>
<dbReference type="InterPro" id="IPR001017">
    <property type="entry name" value="DH_E1"/>
</dbReference>
<dbReference type="GO" id="GO:0000287">
    <property type="term" value="F:magnesium ion binding"/>
    <property type="evidence" value="ECO:0007669"/>
    <property type="project" value="UniProtKB-ARBA"/>
</dbReference>
<dbReference type="InterPro" id="IPR029061">
    <property type="entry name" value="THDP-binding"/>
</dbReference>
<comment type="catalytic activity">
    <reaction evidence="9">
        <text>N(6)-[(R)-lipoyl]-L-lysyl-[protein] + 2-oxoglutarate + H(+) = N(6)-[(R)-S(8)-succinyldihydrolipoyl]-L-lysyl-[protein] + CO2</text>
        <dbReference type="Rhea" id="RHEA:12188"/>
        <dbReference type="Rhea" id="RHEA-COMP:10474"/>
        <dbReference type="Rhea" id="RHEA-COMP:20092"/>
        <dbReference type="ChEBI" id="CHEBI:15378"/>
        <dbReference type="ChEBI" id="CHEBI:16526"/>
        <dbReference type="ChEBI" id="CHEBI:16810"/>
        <dbReference type="ChEBI" id="CHEBI:83099"/>
        <dbReference type="ChEBI" id="CHEBI:83120"/>
        <dbReference type="EC" id="1.2.4.2"/>
    </reaction>
</comment>
<evidence type="ECO:0000256" key="7">
    <source>
        <dbReference type="ARBA" id="ARBA00023052"/>
    </source>
</evidence>
<evidence type="ECO:0000256" key="14">
    <source>
        <dbReference type="ARBA" id="ARBA00080625"/>
    </source>
</evidence>
<keyword evidence="7" id="KW-0786">Thiamine pyrophosphate</keyword>
<evidence type="ECO:0000256" key="3">
    <source>
        <dbReference type="ARBA" id="ARBA00012277"/>
    </source>
</evidence>
<dbReference type="CDD" id="cd02000">
    <property type="entry name" value="TPP_E1_PDC_ADC_BCADC"/>
    <property type="match status" value="1"/>
</dbReference>
<organism evidence="15 16">
    <name type="scientific">Mycolicibacterium duvalii</name>
    <dbReference type="NCBI Taxonomy" id="39688"/>
    <lineage>
        <taxon>Bacteria</taxon>
        <taxon>Bacillati</taxon>
        <taxon>Actinomycetota</taxon>
        <taxon>Actinomycetes</taxon>
        <taxon>Mycobacteriales</taxon>
        <taxon>Mycobacteriaceae</taxon>
        <taxon>Mycolicibacterium</taxon>
    </lineage>
</organism>
<evidence type="ECO:0000256" key="10">
    <source>
        <dbReference type="ARBA" id="ARBA00052792"/>
    </source>
</evidence>
<proteinExistence type="predicted"/>
<protein>
    <recommendedName>
        <fullName evidence="13">3-methyl-2-oxobutanoate dehydrogenase subunit beta</fullName>
        <ecNumber evidence="3">1.2.4.4</ecNumber>
        <ecNumber evidence="4">2.3.1.61</ecNumber>
    </recommendedName>
    <alternativeName>
        <fullName evidence="14">Branched-chain alpha-ketoacid dehydrogenase E1 component subunit beta</fullName>
    </alternativeName>
</protein>
<accession>A0A7I7K1P5</accession>
<dbReference type="Pfam" id="PF00676">
    <property type="entry name" value="E1_dh"/>
    <property type="match status" value="1"/>
</dbReference>
<dbReference type="SMART" id="SM00861">
    <property type="entry name" value="Transket_pyr"/>
    <property type="match status" value="1"/>
</dbReference>
<comment type="cofactor">
    <cofactor evidence="1">
        <name>Mg(2+)</name>
        <dbReference type="ChEBI" id="CHEBI:18420"/>
    </cofactor>
</comment>
<evidence type="ECO:0000256" key="13">
    <source>
        <dbReference type="ARBA" id="ARBA00069117"/>
    </source>
</evidence>
<comment type="function">
    <text evidence="11">Component of the branched-chain alpha-ketoacid dehydrogenase (BCKADH) complex, that catalyzes the overall conversion of branched-chain alpha-ketoacids to acyl-CoA and CO(2).</text>
</comment>
<keyword evidence="6" id="KW-0560">Oxidoreductase</keyword>
<dbReference type="GO" id="GO:0003863">
    <property type="term" value="F:branched-chain 2-oxo acid dehydrogenase activity"/>
    <property type="evidence" value="ECO:0007669"/>
    <property type="project" value="UniProtKB-EC"/>
</dbReference>
<dbReference type="FunFam" id="3.40.50.970:FF:000001">
    <property type="entry name" value="Pyruvate dehydrogenase E1 beta subunit"/>
    <property type="match status" value="1"/>
</dbReference>
<keyword evidence="16" id="KW-1185">Reference proteome</keyword>
<dbReference type="RefSeq" id="WP_098003785.1">
    <property type="nucleotide sequence ID" value="NZ_AP022563.1"/>
</dbReference>
<comment type="catalytic activity">
    <reaction evidence="10">
        <text>N(6)-[(R)-lipoyl]-L-lysyl-[protein] + 3-methyl-2-oxobutanoate + H(+) = N(6)-[(R)-S(8)-2-methylpropanoyldihydrolipoyl]-L-lysyl-[protein] + CO2</text>
        <dbReference type="Rhea" id="RHEA:13457"/>
        <dbReference type="Rhea" id="RHEA-COMP:10474"/>
        <dbReference type="Rhea" id="RHEA-COMP:10497"/>
        <dbReference type="ChEBI" id="CHEBI:11851"/>
        <dbReference type="ChEBI" id="CHEBI:15378"/>
        <dbReference type="ChEBI" id="CHEBI:16526"/>
        <dbReference type="ChEBI" id="CHEBI:83099"/>
        <dbReference type="ChEBI" id="CHEBI:83142"/>
        <dbReference type="EC" id="1.2.4.4"/>
    </reaction>
</comment>
<dbReference type="GO" id="GO:0006099">
    <property type="term" value="P:tricarboxylic acid cycle"/>
    <property type="evidence" value="ECO:0007669"/>
    <property type="project" value="UniProtKB-KW"/>
</dbReference>
<dbReference type="CDD" id="cd07036">
    <property type="entry name" value="TPP_PYR_E1-PDHc-beta_like"/>
    <property type="match status" value="1"/>
</dbReference>
<comment type="subunit">
    <text evidence="12">Heteromer of E1 alpha (BkdA) and beta (BkdB) subunits. Part of the BCKADH complex, consisting of multiple copies of BkdA/BkdB (E1), BkdC (E2) and Lpd (E3).</text>
</comment>
<gene>
    <name evidence="15" type="primary">bkdA</name>
    <name evidence="15" type="ORF">MDUV_29300</name>
</gene>
<dbReference type="GO" id="GO:0004591">
    <property type="term" value="F:oxoglutarate dehydrogenase (succinyl-transferring) activity"/>
    <property type="evidence" value="ECO:0007669"/>
    <property type="project" value="UniProtKB-EC"/>
</dbReference>
<dbReference type="InterPro" id="IPR005475">
    <property type="entry name" value="Transketolase-like_Pyr-bd"/>
</dbReference>
<dbReference type="SUPFAM" id="SSF52518">
    <property type="entry name" value="Thiamin diphosphate-binding fold (THDP-binding)"/>
    <property type="match status" value="2"/>
</dbReference>
<dbReference type="InterPro" id="IPR033248">
    <property type="entry name" value="Transketolase_C"/>
</dbReference>
<evidence type="ECO:0000313" key="16">
    <source>
        <dbReference type="Proteomes" id="UP000467006"/>
    </source>
</evidence>
<keyword evidence="8" id="KW-0808">Transferase</keyword>
<comment type="cofactor">
    <cofactor evidence="2">
        <name>thiamine diphosphate</name>
        <dbReference type="ChEBI" id="CHEBI:58937"/>
    </cofactor>
</comment>
<evidence type="ECO:0000313" key="15">
    <source>
        <dbReference type="EMBL" id="BBX18070.1"/>
    </source>
</evidence>
<dbReference type="FunFam" id="3.40.50.920:FF:000001">
    <property type="entry name" value="Pyruvate dehydrogenase E1 beta subunit"/>
    <property type="match status" value="1"/>
</dbReference>
<dbReference type="PANTHER" id="PTHR43257:SF2">
    <property type="entry name" value="PYRUVATE DEHYDROGENASE E1 COMPONENT SUBUNIT BETA"/>
    <property type="match status" value="1"/>
</dbReference>
<evidence type="ECO:0000256" key="1">
    <source>
        <dbReference type="ARBA" id="ARBA00001946"/>
    </source>
</evidence>
<dbReference type="KEGG" id="mdu:MDUV_29300"/>
<evidence type="ECO:0000256" key="4">
    <source>
        <dbReference type="ARBA" id="ARBA00012945"/>
    </source>
</evidence>
<name>A0A7I7K1P5_9MYCO</name>
<evidence type="ECO:0000256" key="11">
    <source>
        <dbReference type="ARBA" id="ARBA00059108"/>
    </source>
</evidence>
<evidence type="ECO:0000256" key="6">
    <source>
        <dbReference type="ARBA" id="ARBA00023002"/>
    </source>
</evidence>
<dbReference type="SUPFAM" id="SSF52922">
    <property type="entry name" value="TK C-terminal domain-like"/>
    <property type="match status" value="1"/>
</dbReference>
<keyword evidence="8" id="KW-0012">Acyltransferase</keyword>